<dbReference type="PANTHER" id="PTHR43798:SF6">
    <property type="entry name" value="HYDROLASE, PUTATIVE (AFU_ORTHOLOGUE AFUA_4G13070)-RELATED"/>
    <property type="match status" value="1"/>
</dbReference>
<evidence type="ECO:0000259" key="1">
    <source>
        <dbReference type="Pfam" id="PF00561"/>
    </source>
</evidence>
<name>A0A3A0VPF9_STAGA</name>
<dbReference type="InterPro" id="IPR000073">
    <property type="entry name" value="AB_hydrolase_1"/>
</dbReference>
<dbReference type="Proteomes" id="UP000265541">
    <property type="component" value="Unassembled WGS sequence"/>
</dbReference>
<proteinExistence type="predicted"/>
<keyword evidence="2" id="KW-0378">Hydrolase</keyword>
<dbReference type="InterPro" id="IPR029058">
    <property type="entry name" value="AB_hydrolase_fold"/>
</dbReference>
<gene>
    <name evidence="2" type="ORF">BUZ14_08720</name>
</gene>
<comment type="caution">
    <text evidence="2">The sequence shown here is derived from an EMBL/GenBank/DDBJ whole genome shotgun (WGS) entry which is preliminary data.</text>
</comment>
<dbReference type="GO" id="GO:0016787">
    <property type="term" value="F:hydrolase activity"/>
    <property type="evidence" value="ECO:0007669"/>
    <property type="project" value="UniProtKB-KW"/>
</dbReference>
<protein>
    <submittedName>
        <fullName evidence="2">Alpha/beta hydrolase</fullName>
    </submittedName>
</protein>
<evidence type="ECO:0000313" key="2">
    <source>
        <dbReference type="EMBL" id="RIP34122.1"/>
    </source>
</evidence>
<reference evidence="2 3" key="1">
    <citation type="journal article" date="2016" name="Front. Microbiol.">
        <title>Comprehensive Phylogenetic Analysis of Bovine Non-aureus Staphylococci Species Based on Whole-Genome Sequencing.</title>
        <authorList>
            <person name="Naushad S."/>
            <person name="Barkema H.W."/>
            <person name="Luby C."/>
            <person name="Condas L.A."/>
            <person name="Nobrega D.B."/>
            <person name="Carson D.A."/>
            <person name="De Buck J."/>
        </authorList>
    </citation>
    <scope>NUCLEOTIDE SEQUENCE [LARGE SCALE GENOMIC DNA]</scope>
    <source>
        <strain evidence="2 3">SNUC 4781</strain>
    </source>
</reference>
<dbReference type="OrthoDB" id="6191536at2"/>
<dbReference type="SUPFAM" id="SSF53474">
    <property type="entry name" value="alpha/beta-Hydrolases"/>
    <property type="match status" value="1"/>
</dbReference>
<dbReference type="Gene3D" id="3.40.50.1820">
    <property type="entry name" value="alpha/beta hydrolase"/>
    <property type="match status" value="1"/>
</dbReference>
<organism evidence="2 3">
    <name type="scientific">Staphylococcus gallinarum</name>
    <dbReference type="NCBI Taxonomy" id="1293"/>
    <lineage>
        <taxon>Bacteria</taxon>
        <taxon>Bacillati</taxon>
        <taxon>Bacillota</taxon>
        <taxon>Bacilli</taxon>
        <taxon>Bacillales</taxon>
        <taxon>Staphylococcaceae</taxon>
        <taxon>Staphylococcus</taxon>
    </lineage>
</organism>
<dbReference type="PANTHER" id="PTHR43798">
    <property type="entry name" value="MONOACYLGLYCEROL LIPASE"/>
    <property type="match status" value="1"/>
</dbReference>
<dbReference type="AlphaFoldDB" id="A0A3A0VPF9"/>
<feature type="domain" description="AB hydrolase-1" evidence="1">
    <location>
        <begin position="40"/>
        <end position="274"/>
    </location>
</feature>
<dbReference type="Pfam" id="PF00561">
    <property type="entry name" value="Abhydrolase_1"/>
    <property type="match status" value="1"/>
</dbReference>
<accession>A0A3A0VPF9</accession>
<evidence type="ECO:0000313" key="3">
    <source>
        <dbReference type="Proteomes" id="UP000265541"/>
    </source>
</evidence>
<dbReference type="InterPro" id="IPR050266">
    <property type="entry name" value="AB_hydrolase_sf"/>
</dbReference>
<dbReference type="EMBL" id="QYJN01000004">
    <property type="protein sequence ID" value="RIP34122.1"/>
    <property type="molecule type" value="Genomic_DNA"/>
</dbReference>
<sequence>MLHVSTLMSYNNLLFRRSIQMKIQVNDVLINYKIYGEGQPLLFIHGNALNIDSMDKIYEPLLQDKHHFQRIYLDLPGMGASSSTPNITNSDDMLDYIINFIETLNLSETLGVVGHSYGGYLSIGLAHKLQEKIGGLYLTCPVIYAEADRRRIPKGKQIYDSQFNLPQDSHYLDDYLDTTTRINSKTWHYYINTIVPGYQNANEAFMDNIRRDNDKYYKFSFEENIEINNNTVITLLLGRYDNVVGYKDQVDYFASFPNSSYTVFSDAGHNFFIDLYDFNKLFIDNFLQRLAEQ</sequence>